<dbReference type="SUPFAM" id="SSF63825">
    <property type="entry name" value="YWTD domain"/>
    <property type="match status" value="1"/>
</dbReference>
<evidence type="ECO:0000313" key="2">
    <source>
        <dbReference type="EMBL" id="GAA5531471.1"/>
    </source>
</evidence>
<keyword evidence="3" id="KW-1185">Reference proteome</keyword>
<dbReference type="Proteomes" id="UP001428290">
    <property type="component" value="Unassembled WGS sequence"/>
</dbReference>
<dbReference type="NCBIfam" id="TIGR04534">
    <property type="entry name" value="ELWxxDGT_rpt"/>
    <property type="match status" value="2"/>
</dbReference>
<dbReference type="EMBL" id="BAABRU010000053">
    <property type="protein sequence ID" value="GAA5531471.1"/>
    <property type="molecule type" value="Genomic_DNA"/>
</dbReference>
<organism evidence="2 3">
    <name type="scientific">Herpetosiphon gulosus</name>
    <dbReference type="NCBI Taxonomy" id="1973496"/>
    <lineage>
        <taxon>Bacteria</taxon>
        <taxon>Bacillati</taxon>
        <taxon>Chloroflexota</taxon>
        <taxon>Chloroflexia</taxon>
        <taxon>Herpetosiphonales</taxon>
        <taxon>Herpetosiphonaceae</taxon>
        <taxon>Herpetosiphon</taxon>
    </lineage>
</organism>
<dbReference type="InterPro" id="IPR030916">
    <property type="entry name" value="ELWxxDGT_rpt"/>
</dbReference>
<dbReference type="Pfam" id="PF25778">
    <property type="entry name" value="DUF7948"/>
    <property type="match status" value="1"/>
</dbReference>
<protein>
    <recommendedName>
        <fullName evidence="1">DUF7948 domain-containing protein</fullName>
    </recommendedName>
</protein>
<reference evidence="2 3" key="1">
    <citation type="submission" date="2024-02" db="EMBL/GenBank/DDBJ databases">
        <title>Herpetosiphon gulosus NBRC 112829.</title>
        <authorList>
            <person name="Ichikawa N."/>
            <person name="Katano-Makiyama Y."/>
            <person name="Hidaka K."/>
        </authorList>
    </citation>
    <scope>NUCLEOTIDE SEQUENCE [LARGE SCALE GENOMIC DNA]</scope>
    <source>
        <strain evidence="2 3">NBRC 112829</strain>
    </source>
</reference>
<proteinExistence type="predicted"/>
<sequence length="1939" mass="208804">MQQRTVHRRIRLIIFFWFVISLVLPSTARMAEAGAINGQSETPVASIPVIDTGLPPSVDRAFIPNQGQHDASVAYEALLDHNSVQFMANTVAYTMQRVSPTPATTQYESHRESYHLTMNFLGTATPVVTATQQVPGIFNDYRASDPLRWRSGLLRYQQITYQELYPGIDLAYTFDGTNLKSTYIVTPTTNPTRIQWSYTNAVPTLAADGALILNDLTMTPIMTESAPIAWQEIAGNRIPVHVVYQLDPNGMVGFTVGMYNAAYPLIIDPTMTSTVINGFRALAMDNDDQGNIYVAGCFNDFTSVRKYAADAKTFVYETLGSQFTCGNDIAVDAQGGVGVVSGRGYGSPDIAVYLRLNAMGGKECNPIELAAGNGASVHRILYNPANSRMYVVWASGSNGTSLTTFNGCTQTSSTAFNGFGPGMTVDADGTLYYTVASGSGANLVQKPLNSPQRSFATDGDGYVAVNDLYIVIAGWTPIGSFIAKHLHSGDFVGSYSLPIDTSITALALDSLGMISMSGSTQSTAFPLAGSTIVLDSNRGNGYVLKLDLQPLQSTLMYSVLIPHHRESDYSSSVSDIGLTDNQLVFVGDYTTGAAETDQNAYSRIGIVRGSNLSATFERTTTLPINSQGQEQLTVNTDSGWYDQPYLEYTLTINNDTATAQTLEIKSPESASQHINVWQTKASANPTQPLPTESFLSLDLTVAAHETVVIPLGIWVKPYFERNLVPEIWIRPQALNQPSFTVQAAPIHVPVAAIRPVVIVPGFIASLPTFFGADDYVLDPVFGTFNRLIAQLEFMGYETDQSLIKFAYPWYGRGVADPNDLANLGGDLKQRIDGWWNGKQRRSYIRGDSFDFITHSTGGLITRYYGSKLGGTSKMHSVFFVATPHLGAPITYASLEGLDPQMLDDSYDRMANRMFHALAVKAGCTTLNFVNGGYNFTVDSKQLYSYLHGEPCMTMVSYGIPGDEVPLNGIPRLQPGIPLMRELLPAAAAGKYLTLGNGSSAAGPANPVVDDLHSQVNTFINEVSAHGNVYSMFSYEKNTVVGYATNTQPALAPLWEQGTRVPRGWLANGSWEQRINTYTRTKGGDDTVPAASADLATISGSSKVKSFVFWGEIANNVRPLPASTATRWYESDSVQHTSYFNLEEGLEIVVGHLIKPTATKADIVALPPMVTYKGDSVIDIYNQLDSIVNLLIVECPVTILVTDAQGRRTGTDSQGITYTDIPKSFYTGHDPETGPDFLWLAPTTDPYTVTVTGIDPEPYQITSYTYSSTIELRDALWTGQLAPGEMITYTLDLTTRAPGTLLVDDHADPATLDPYRTFFPSQHVTDWSVEQQGIPSLDDLFAYERVIWATGTTGSLDPGAAHVLDSYQTFGGKVLLTGNDLEQELLGTLALTPTLHIQSALTTTTSRLIDGDAFLSGLRFSLNGSALPTPSAVIPTDSQSIAFYRDGDGKGHSAGIAYSTPAGGRLVYFGFDLASLASAVEQTAILSRTIQWLDTGAYPDLTTIPIALGDLNPGSASGINLPTATASISDTIFFIGTDPVHGSELWVSDGTPAGTRILKDIYPGMNGSGLTKLTSSGQLLFFMANDGIHGPELWVSDGTEIGTVMVADLWLGTNGSTPSLLTDRNGTLFFSAFDGLSGIELWSTDGTITGTVQVKDITLGAGSSNPRNLVTVNDDLFFTTHETGVNASVSLWRTDGTEQGTVLVRNLSQTVTNPNPTQLIAMDGILYFVMNTSGTGTELWRSDGTEQGTMLVADIAPGTASSNPDALTVVGSMLFFRATDGQTGTELWRSDGTTTGTILVADIAPGSLSSFPQQLTRFESTIFFSASDGATGAELWQSNGTMTGTSRIADIAPGAMSSSPTSMFTHGDSLFFSALTRSAGRELWMYNPAAPQLSLLADLWDGAGNASPRMLTAHPDGIFMIMDNGVFGLEPWFLSHTMKP</sequence>
<dbReference type="RefSeq" id="WP_345725026.1">
    <property type="nucleotide sequence ID" value="NZ_BAABRU010000053.1"/>
</dbReference>
<dbReference type="Gene3D" id="3.40.50.1820">
    <property type="entry name" value="alpha/beta hydrolase"/>
    <property type="match status" value="1"/>
</dbReference>
<gene>
    <name evidence="2" type="ORF">Hgul01_05296</name>
</gene>
<dbReference type="InterPro" id="IPR029058">
    <property type="entry name" value="AB_hydrolase_fold"/>
</dbReference>
<name>A0ABP9X9D4_9CHLR</name>
<evidence type="ECO:0000259" key="1">
    <source>
        <dbReference type="Pfam" id="PF25778"/>
    </source>
</evidence>
<comment type="caution">
    <text evidence="2">The sequence shown here is derived from an EMBL/GenBank/DDBJ whole genome shotgun (WGS) entry which is preliminary data.</text>
</comment>
<dbReference type="SUPFAM" id="SSF53474">
    <property type="entry name" value="alpha/beta-Hydrolases"/>
    <property type="match status" value="1"/>
</dbReference>
<evidence type="ECO:0000313" key="3">
    <source>
        <dbReference type="Proteomes" id="UP001428290"/>
    </source>
</evidence>
<dbReference type="InterPro" id="IPR057708">
    <property type="entry name" value="DUF7948"/>
</dbReference>
<feature type="domain" description="DUF7948" evidence="1">
    <location>
        <begin position="62"/>
        <end position="270"/>
    </location>
</feature>
<accession>A0ABP9X9D4</accession>
<dbReference type="SUPFAM" id="SSF63829">
    <property type="entry name" value="Calcium-dependent phosphotriesterase"/>
    <property type="match status" value="1"/>
</dbReference>